<feature type="transmembrane region" description="Helical" evidence="1">
    <location>
        <begin position="22"/>
        <end position="43"/>
    </location>
</feature>
<dbReference type="InterPro" id="IPR036305">
    <property type="entry name" value="RGS_sf"/>
</dbReference>
<dbReference type="SUPFAM" id="SSF48097">
    <property type="entry name" value="Regulator of G-protein signaling, RGS"/>
    <property type="match status" value="1"/>
</dbReference>
<proteinExistence type="predicted"/>
<name>A0A9W9TCG8_9EURO</name>
<dbReference type="RefSeq" id="XP_058326240.1">
    <property type="nucleotide sequence ID" value="XM_058479672.1"/>
</dbReference>
<comment type="caution">
    <text evidence="2">The sequence shown here is derived from an EMBL/GenBank/DDBJ whole genome shotgun (WGS) entry which is preliminary data.</text>
</comment>
<feature type="transmembrane region" description="Helical" evidence="1">
    <location>
        <begin position="151"/>
        <end position="172"/>
    </location>
</feature>
<evidence type="ECO:0000313" key="2">
    <source>
        <dbReference type="EMBL" id="KAJ5217369.1"/>
    </source>
</evidence>
<keyword evidence="3" id="KW-1185">Reference proteome</keyword>
<reference evidence="2" key="2">
    <citation type="journal article" date="2023" name="IMA Fungus">
        <title>Comparative genomic study of the Penicillium genus elucidates a diverse pangenome and 15 lateral gene transfer events.</title>
        <authorList>
            <person name="Petersen C."/>
            <person name="Sorensen T."/>
            <person name="Nielsen M.R."/>
            <person name="Sondergaard T.E."/>
            <person name="Sorensen J.L."/>
            <person name="Fitzpatrick D.A."/>
            <person name="Frisvad J.C."/>
            <person name="Nielsen K.L."/>
        </authorList>
    </citation>
    <scope>NUCLEOTIDE SEQUENCE</scope>
    <source>
        <strain evidence="2">IBT 19713</strain>
    </source>
</reference>
<accession>A0A9W9TCG8</accession>
<keyword evidence="1" id="KW-0812">Transmembrane</keyword>
<feature type="transmembrane region" description="Helical" evidence="1">
    <location>
        <begin position="192"/>
        <end position="209"/>
    </location>
</feature>
<dbReference type="EMBL" id="JAPQKS010000008">
    <property type="protein sequence ID" value="KAJ5217369.1"/>
    <property type="molecule type" value="Genomic_DNA"/>
</dbReference>
<feature type="transmembrane region" description="Helical" evidence="1">
    <location>
        <begin position="55"/>
        <end position="72"/>
    </location>
</feature>
<protein>
    <recommendedName>
        <fullName evidence="4">RGS domain-containing protein</fullName>
    </recommendedName>
</protein>
<keyword evidence="1" id="KW-1133">Transmembrane helix</keyword>
<dbReference type="Gene3D" id="1.10.167.10">
    <property type="entry name" value="Regulator of G-protein Signalling 4, domain 2"/>
    <property type="match status" value="1"/>
</dbReference>
<feature type="transmembrane region" description="Helical" evidence="1">
    <location>
        <begin position="256"/>
        <end position="277"/>
    </location>
</feature>
<dbReference type="OrthoDB" id="5313079at2759"/>
<dbReference type="Proteomes" id="UP001150941">
    <property type="component" value="Unassembled WGS sequence"/>
</dbReference>
<gene>
    <name evidence="2" type="ORF">N7468_010377</name>
</gene>
<evidence type="ECO:0000256" key="1">
    <source>
        <dbReference type="SAM" id="Phobius"/>
    </source>
</evidence>
<dbReference type="GeneID" id="83206976"/>
<dbReference type="InterPro" id="IPR044926">
    <property type="entry name" value="RGS_subdomain_2"/>
</dbReference>
<feature type="transmembrane region" description="Helical" evidence="1">
    <location>
        <begin position="221"/>
        <end position="244"/>
    </location>
</feature>
<sequence length="563" mass="62119">MGSELGVTATSKPGPVINTATIFWMAFGVVWTLVLCLGVGYLIKNRNTPTVRIRGLWLCLFAIVFLHLYAWSVQFGPMLGPMMPGEAEYWLMGLWLPLGLSFFHASNARFLYVARLQKKFVYPSNRLNTSSRGQSNSLIARFRRLDYSSKILITVGLGTLIQMMLTVLMYLISRKYHSSWGIPGTEVTGGPVSLGCSSGAGLLPPYVLWKSWDIKDTQGWRLQTIGCAIAGLPAIPMYLAALYAPAMAKIQSVWIPPQWICLSIFFIEIFTIGVPCWEVANRQVLIQETLNSIAHWEVKKNVGGENKSIESGSTMIGSLLSGFKSMTGSVKTDHSSDSILTMGALEHVLERNPAPLQEACSPQLCAKVPSRGSDRDAVRHSFNRALAIYAEYVSPAHAEFPVNLSSSDVRKLDQVFEKPARIVYGEAEEAAQPTNPVSPFRTEFDLPATSPMSSATHVPNPPKSPTMPLSPTSTLFQTPSANSGEKGFKNQVAEVKDLVKFWGEISPEFDHTIFDDAERSIKYLVLTNTWPKFIKSQRASTGSSVTLENGSDVLSMAREKYEK</sequence>
<dbReference type="AlphaFoldDB" id="A0A9W9TCG8"/>
<organism evidence="2 3">
    <name type="scientific">Penicillium chermesinum</name>
    <dbReference type="NCBI Taxonomy" id="63820"/>
    <lineage>
        <taxon>Eukaryota</taxon>
        <taxon>Fungi</taxon>
        <taxon>Dikarya</taxon>
        <taxon>Ascomycota</taxon>
        <taxon>Pezizomycotina</taxon>
        <taxon>Eurotiomycetes</taxon>
        <taxon>Eurotiomycetidae</taxon>
        <taxon>Eurotiales</taxon>
        <taxon>Aspergillaceae</taxon>
        <taxon>Penicillium</taxon>
    </lineage>
</organism>
<evidence type="ECO:0000313" key="3">
    <source>
        <dbReference type="Proteomes" id="UP001150941"/>
    </source>
</evidence>
<feature type="transmembrane region" description="Helical" evidence="1">
    <location>
        <begin position="92"/>
        <end position="112"/>
    </location>
</feature>
<keyword evidence="1" id="KW-0472">Membrane</keyword>
<reference evidence="2" key="1">
    <citation type="submission" date="2022-11" db="EMBL/GenBank/DDBJ databases">
        <authorList>
            <person name="Petersen C."/>
        </authorList>
    </citation>
    <scope>NUCLEOTIDE SEQUENCE</scope>
    <source>
        <strain evidence="2">IBT 19713</strain>
    </source>
</reference>
<evidence type="ECO:0008006" key="4">
    <source>
        <dbReference type="Google" id="ProtNLM"/>
    </source>
</evidence>